<dbReference type="EMBL" id="JAMYWD010000001">
    <property type="protein sequence ID" value="KAJ4981770.1"/>
    <property type="molecule type" value="Genomic_DNA"/>
</dbReference>
<comment type="caution">
    <text evidence="5">The sequence shown here is derived from an EMBL/GenBank/DDBJ whole genome shotgun (WGS) entry which is preliminary data.</text>
</comment>
<keyword evidence="1" id="KW-0805">Transcription regulation</keyword>
<keyword evidence="2" id="KW-0238">DNA-binding</keyword>
<keyword evidence="3" id="KW-0804">Transcription</keyword>
<dbReference type="PROSITE" id="PS50888">
    <property type="entry name" value="BHLH"/>
    <property type="match status" value="1"/>
</dbReference>
<dbReference type="GO" id="GO:0003700">
    <property type="term" value="F:DNA-binding transcription factor activity"/>
    <property type="evidence" value="ECO:0007669"/>
    <property type="project" value="InterPro"/>
</dbReference>
<dbReference type="Proteomes" id="UP001141806">
    <property type="component" value="Unassembled WGS sequence"/>
</dbReference>
<dbReference type="OrthoDB" id="71302at2759"/>
<dbReference type="InterPro" id="IPR045847">
    <property type="entry name" value="AIG1-like"/>
</dbReference>
<dbReference type="AlphaFoldDB" id="A0A9Q0L3W4"/>
<proteinExistence type="predicted"/>
<sequence>MDSFSSNSRDAYATDFPRLFDRFSQLHHTELRTVMGRGGSSSLVLDSEKGELVKAPPRLGQKMIPEAKAFAALKSHSEAERRRRERINAHLATLRKLVPCTEKMDKATLLAEVISNVKELKRNAIEASKGFVIPMDVDEVSIEPYDDGSSAGSFCIRATLCCDYRPELLSDLRQALEALRLKTLRAEISTLGGRVKNVFVMTSCAEGSADNAEVQHFLACSVQQTLRKVLDKVSASSDFSTGFTVPNKRRRVSLIDSLTSCSSELSP</sequence>
<evidence type="ECO:0000256" key="2">
    <source>
        <dbReference type="ARBA" id="ARBA00023125"/>
    </source>
</evidence>
<dbReference type="Pfam" id="PF00010">
    <property type="entry name" value="HLH"/>
    <property type="match status" value="1"/>
</dbReference>
<dbReference type="InterPro" id="IPR036638">
    <property type="entry name" value="HLH_DNA-bd_sf"/>
</dbReference>
<evidence type="ECO:0000313" key="5">
    <source>
        <dbReference type="EMBL" id="KAJ4981770.1"/>
    </source>
</evidence>
<dbReference type="SMART" id="SM00353">
    <property type="entry name" value="HLH"/>
    <property type="match status" value="1"/>
</dbReference>
<dbReference type="GO" id="GO:0003677">
    <property type="term" value="F:DNA binding"/>
    <property type="evidence" value="ECO:0007669"/>
    <property type="project" value="UniProtKB-KW"/>
</dbReference>
<dbReference type="GO" id="GO:0046983">
    <property type="term" value="F:protein dimerization activity"/>
    <property type="evidence" value="ECO:0007669"/>
    <property type="project" value="InterPro"/>
</dbReference>
<dbReference type="SUPFAM" id="SSF47459">
    <property type="entry name" value="HLH, helix-loop-helix DNA-binding domain"/>
    <property type="match status" value="1"/>
</dbReference>
<evidence type="ECO:0000313" key="6">
    <source>
        <dbReference type="Proteomes" id="UP001141806"/>
    </source>
</evidence>
<gene>
    <name evidence="5" type="ORF">NE237_032607</name>
</gene>
<organism evidence="5 6">
    <name type="scientific">Protea cynaroides</name>
    <dbReference type="NCBI Taxonomy" id="273540"/>
    <lineage>
        <taxon>Eukaryota</taxon>
        <taxon>Viridiplantae</taxon>
        <taxon>Streptophyta</taxon>
        <taxon>Embryophyta</taxon>
        <taxon>Tracheophyta</taxon>
        <taxon>Spermatophyta</taxon>
        <taxon>Magnoliopsida</taxon>
        <taxon>Proteales</taxon>
        <taxon>Proteaceae</taxon>
        <taxon>Protea</taxon>
    </lineage>
</organism>
<feature type="domain" description="BHLH" evidence="4">
    <location>
        <begin position="71"/>
        <end position="120"/>
    </location>
</feature>
<evidence type="ECO:0000256" key="3">
    <source>
        <dbReference type="ARBA" id="ARBA00023163"/>
    </source>
</evidence>
<dbReference type="PANTHER" id="PTHR45844">
    <property type="entry name" value="TRANSCRIPTION FACTOR BHLH30"/>
    <property type="match status" value="1"/>
</dbReference>
<keyword evidence="6" id="KW-1185">Reference proteome</keyword>
<evidence type="ECO:0000256" key="1">
    <source>
        <dbReference type="ARBA" id="ARBA00023015"/>
    </source>
</evidence>
<accession>A0A9Q0L3W4</accession>
<protein>
    <recommendedName>
        <fullName evidence="4">BHLH domain-containing protein</fullName>
    </recommendedName>
</protein>
<dbReference type="InterPro" id="IPR011598">
    <property type="entry name" value="bHLH_dom"/>
</dbReference>
<reference evidence="5" key="1">
    <citation type="journal article" date="2023" name="Plant J.">
        <title>The genome of the king protea, Protea cynaroides.</title>
        <authorList>
            <person name="Chang J."/>
            <person name="Duong T.A."/>
            <person name="Schoeman C."/>
            <person name="Ma X."/>
            <person name="Roodt D."/>
            <person name="Barker N."/>
            <person name="Li Z."/>
            <person name="Van de Peer Y."/>
            <person name="Mizrachi E."/>
        </authorList>
    </citation>
    <scope>NUCLEOTIDE SEQUENCE</scope>
    <source>
        <tissue evidence="5">Young leaves</tissue>
    </source>
</reference>
<dbReference type="Gene3D" id="4.10.280.10">
    <property type="entry name" value="Helix-loop-helix DNA-binding domain"/>
    <property type="match status" value="1"/>
</dbReference>
<name>A0A9Q0L3W4_9MAGN</name>
<dbReference type="PANTHER" id="PTHR45844:SF9">
    <property type="entry name" value="OS09G0463900 PROTEIN"/>
    <property type="match status" value="1"/>
</dbReference>
<evidence type="ECO:0000259" key="4">
    <source>
        <dbReference type="PROSITE" id="PS50888"/>
    </source>
</evidence>